<gene>
    <name evidence="2" type="ORF">ACFW6T_25515</name>
</gene>
<organism evidence="2 3">
    <name type="scientific">Kitasatospora phosalacinea</name>
    <dbReference type="NCBI Taxonomy" id="2065"/>
    <lineage>
        <taxon>Bacteria</taxon>
        <taxon>Bacillati</taxon>
        <taxon>Actinomycetota</taxon>
        <taxon>Actinomycetes</taxon>
        <taxon>Kitasatosporales</taxon>
        <taxon>Streptomycetaceae</taxon>
        <taxon>Kitasatospora</taxon>
    </lineage>
</organism>
<sequence>MVKILGREPALWLALVAVVVKLAAAFGLHVTDDQQALVNAVAAALVGLVVALIVHDGRGAAVLGLVQAAIALAVGFGLHWSADQQAVALSAVAAVVAMWTRTQVTAPVAAAPAVEPRAAADAPGV</sequence>
<evidence type="ECO:0000256" key="1">
    <source>
        <dbReference type="SAM" id="Phobius"/>
    </source>
</evidence>
<keyword evidence="3" id="KW-1185">Reference proteome</keyword>
<accession>A0ABW6GRM4</accession>
<proteinExistence type="predicted"/>
<evidence type="ECO:0000313" key="3">
    <source>
        <dbReference type="Proteomes" id="UP001599542"/>
    </source>
</evidence>
<comment type="caution">
    <text evidence="2">The sequence shown here is derived from an EMBL/GenBank/DDBJ whole genome shotgun (WGS) entry which is preliminary data.</text>
</comment>
<keyword evidence="1" id="KW-0472">Membrane</keyword>
<dbReference type="EMBL" id="JBHYPX010000058">
    <property type="protein sequence ID" value="MFE1355355.1"/>
    <property type="molecule type" value="Genomic_DNA"/>
</dbReference>
<protein>
    <submittedName>
        <fullName evidence="2">Uncharacterized protein</fullName>
    </submittedName>
</protein>
<name>A0ABW6GRM4_9ACTN</name>
<dbReference type="RefSeq" id="WP_380329286.1">
    <property type="nucleotide sequence ID" value="NZ_JBHYPW010000056.1"/>
</dbReference>
<feature type="transmembrane region" description="Helical" evidence="1">
    <location>
        <begin position="35"/>
        <end position="54"/>
    </location>
</feature>
<feature type="transmembrane region" description="Helical" evidence="1">
    <location>
        <begin position="61"/>
        <end position="80"/>
    </location>
</feature>
<reference evidence="2 3" key="1">
    <citation type="submission" date="2024-09" db="EMBL/GenBank/DDBJ databases">
        <title>The Natural Products Discovery Center: Release of the First 8490 Sequenced Strains for Exploring Actinobacteria Biosynthetic Diversity.</title>
        <authorList>
            <person name="Kalkreuter E."/>
            <person name="Kautsar S.A."/>
            <person name="Yang D."/>
            <person name="Bader C.D."/>
            <person name="Teijaro C.N."/>
            <person name="Fluegel L."/>
            <person name="Davis C.M."/>
            <person name="Simpson J.R."/>
            <person name="Lauterbach L."/>
            <person name="Steele A.D."/>
            <person name="Gui C."/>
            <person name="Meng S."/>
            <person name="Li G."/>
            <person name="Viehrig K."/>
            <person name="Ye F."/>
            <person name="Su P."/>
            <person name="Kiefer A.F."/>
            <person name="Nichols A."/>
            <person name="Cepeda A.J."/>
            <person name="Yan W."/>
            <person name="Fan B."/>
            <person name="Jiang Y."/>
            <person name="Adhikari A."/>
            <person name="Zheng C.-J."/>
            <person name="Schuster L."/>
            <person name="Cowan T.M."/>
            <person name="Smanski M.J."/>
            <person name="Chevrette M.G."/>
            <person name="De Carvalho L.P.S."/>
            <person name="Shen B."/>
        </authorList>
    </citation>
    <scope>NUCLEOTIDE SEQUENCE [LARGE SCALE GENOMIC DNA]</scope>
    <source>
        <strain evidence="2 3">NPDC058753</strain>
    </source>
</reference>
<dbReference type="Proteomes" id="UP001599542">
    <property type="component" value="Unassembled WGS sequence"/>
</dbReference>
<keyword evidence="1" id="KW-0812">Transmembrane</keyword>
<keyword evidence="1" id="KW-1133">Transmembrane helix</keyword>
<evidence type="ECO:0000313" key="2">
    <source>
        <dbReference type="EMBL" id="MFE1355355.1"/>
    </source>
</evidence>